<gene>
    <name evidence="1" type="ORF">JOE57_001409</name>
</gene>
<evidence type="ECO:0000313" key="1">
    <source>
        <dbReference type="EMBL" id="MBM7798488.1"/>
    </source>
</evidence>
<keyword evidence="2" id="KW-1185">Reference proteome</keyword>
<dbReference type="Proteomes" id="UP000704762">
    <property type="component" value="Unassembled WGS sequence"/>
</dbReference>
<protein>
    <submittedName>
        <fullName evidence="1">Uncharacterized protein</fullName>
    </submittedName>
</protein>
<organism evidence="1 2">
    <name type="scientific">Microlunatus panaciterrae</name>
    <dbReference type="NCBI Taxonomy" id="400768"/>
    <lineage>
        <taxon>Bacteria</taxon>
        <taxon>Bacillati</taxon>
        <taxon>Actinomycetota</taxon>
        <taxon>Actinomycetes</taxon>
        <taxon>Propionibacteriales</taxon>
        <taxon>Propionibacteriaceae</taxon>
        <taxon>Microlunatus</taxon>
    </lineage>
</organism>
<reference evidence="1 2" key="1">
    <citation type="submission" date="2021-01" db="EMBL/GenBank/DDBJ databases">
        <title>Sequencing the genomes of 1000 actinobacteria strains.</title>
        <authorList>
            <person name="Klenk H.-P."/>
        </authorList>
    </citation>
    <scope>NUCLEOTIDE SEQUENCE [LARGE SCALE GENOMIC DNA]</scope>
    <source>
        <strain evidence="1 2">DSM 18662</strain>
    </source>
</reference>
<dbReference type="EMBL" id="JAFBCF010000001">
    <property type="protein sequence ID" value="MBM7798488.1"/>
    <property type="molecule type" value="Genomic_DNA"/>
</dbReference>
<evidence type="ECO:0000313" key="2">
    <source>
        <dbReference type="Proteomes" id="UP000704762"/>
    </source>
</evidence>
<proteinExistence type="predicted"/>
<sequence length="42" mass="5017">MLFQWCEIGPLADRRLPAASARRLAAQARHHLLWRRDRRYGT</sequence>
<accession>A0ABS2RIE1</accession>
<name>A0ABS2RIE1_9ACTN</name>
<comment type="caution">
    <text evidence="1">The sequence shown here is derived from an EMBL/GenBank/DDBJ whole genome shotgun (WGS) entry which is preliminary data.</text>
</comment>